<protein>
    <submittedName>
        <fullName evidence="2">Uncharacterized protein</fullName>
    </submittedName>
</protein>
<dbReference type="PANTHER" id="PTHR46007">
    <property type="entry name" value="MEDIATOR OF RNA POLYMERASE II TRANSCRIPTION SUBUNIT 12"/>
    <property type="match status" value="1"/>
</dbReference>
<keyword evidence="3" id="KW-1185">Reference proteome</keyword>
<evidence type="ECO:0000313" key="3">
    <source>
        <dbReference type="Proteomes" id="UP000018201"/>
    </source>
</evidence>
<gene>
    <name evidence="2" type="ORF">EPH_0075250</name>
</gene>
<dbReference type="GO" id="GO:0045944">
    <property type="term" value="P:positive regulation of transcription by RNA polymerase II"/>
    <property type="evidence" value="ECO:0007669"/>
    <property type="project" value="TreeGrafter"/>
</dbReference>
<feature type="compositionally biased region" description="Low complexity" evidence="1">
    <location>
        <begin position="2437"/>
        <end position="2455"/>
    </location>
</feature>
<dbReference type="InterPro" id="IPR051647">
    <property type="entry name" value="Mediator_comp_sub12"/>
</dbReference>
<feature type="region of interest" description="Disordered" evidence="1">
    <location>
        <begin position="2412"/>
        <end position="2455"/>
    </location>
</feature>
<dbReference type="EMBL" id="HG688746">
    <property type="protein sequence ID" value="CDI73665.1"/>
    <property type="molecule type" value="Genomic_DNA"/>
</dbReference>
<sequence length="3138" mass="331101">MPSSSRSPIAAAAHPKGFDAAATVVDAAAAEPQKAAQRAPFTDAAAAAAAEAAAATAAAATAAAATAAAANDYVALLEKKLQLCSAGDICLIKGTASALVSVSLEPQVVQQLCRSLPHDLLKDFPPSLLLLLHEQQQQQQKDEVEPTSLLLGLAVALEKRCSGWKRLPSSGQHAAAATEIAAATAAAATTEAAAAAPEFAVAILEAQTKILHKLREGLLEPLTDSLNVADFTYAATGQLGRHAVELLRHGSSSNNNCSSQQQQQLQLLQQQLGSAYRSCRCLIPASSPRTFLSPILAAALEQHVLLLHPQVMPLLGGLIAAAADVAALLHCSSSSETSSSSSSSSSRPASWCPLSDEQLLHAGHELLAAATHLFPSEYFQQQQQQQQQQQLLLQQDTLRALLLEAPKDSAYPPINAIHPQLISRPLTDRQDAWIDVLQQLLLLLPPGRPRLDWVVAAGLDVLLLQLLLRSSLPLVRPLLLPLLLDSCGVELQLEEQQQQQQNQQQAQQGQQLQQKLFVAAAAKALRDGLHKQGQQLQQKLFVAAAAKALRDGLHMAASITFVEGLAAAAAPASPRALAARLYARVQQQPTAPLLQISNNSGNKSSSNSSSNGMCVFKQVASAIGGRSRPSSSPGDVVADVLQLLLLERFQGDAAAPGSSSSSGSCRRQLCSALLYLIDRTTAEAAAAAATAAGAAGDMPPAGCNGCEVSAHLFGVLLLLSCPQQWVCDRLCFLACSSITSGPSLLLQPDCLLEAVSLIGDAPRRFVCSAATRLLLLLQQHQQHQEQQQQMLRACACLIDMYDPCLFEECSRTLQQGGRSSCLLQQQGRLYRLLLLQRLFSVSVQQRQSAAAALKGLLQLPDSLGTDPVGAALRLWSNKKQEQQQQQQQQQVCGKLLEEAEVQLLCSAAANRRLCAATRTESLNTLQVYVRSSPADARPFLRSLCCSLLGALPGHVRKGGTAAAAAAAVAAAASAAAPLAEVGATAYDGEEEPLLLSLLELLRLAVQQRQQQLQLQLQQPLLLQQQEQEQQALLTAAARVLSLPLLLLPPGDPLLHPVLEVYRHLLGDTLLLLCFSKQEALSLACLQLCAVLLFHPQRSLLLPHRLCQMSPQVEALLREHWPQQQLQQQQQQQQQQQPRLLLPAWLSLRVELPMETEAFSCCTAAQAAWANRSEDLAFFVASQIASDTPALQAAAAAVAATAAFAAAEGSAAPLLQHDGQRLEDSSTCSISSSRPSSATIAAAAATTAAASAAAKTPAAAAAECSVCLCRSQSLYLGSALSESSRESTNNKTEFSLARLSLSRQTAQQLLLPVHPKLKKLLGVLSHPPLLQGALPPLRLQQQQQQQQQLGDGYCTLPVAVAASSPPAASAAAAGSNPPSDVATYVEALQYCRRITAALQLPGDSAAAAFCCLHRRGLAAAAATARCCCCSLSVAPAKGLRAVAVAVKRYTYPYLQQLAQQVAETMLGLEEQTAAAAAPTAAGWEMVHQQPSASGGGAAACSSEVDLLLLGAQLLTELLPLAAVAAAPAGAACCCNSSNSNTSTICSECECCSRWMALPNLSQFCGSLLGVSAQLPLLRRAALQLAAVALPHSLPPRPCSISSRMCLTRAQTDDIWLLDSAVFAAGLSSSSSSSVLLQLQLQQLLQLHARLTAEDETSMQEQQPLADALEALRVCIAHNPFAVAAAAAAQAAAEWQELAATDTTGLTQDHYQQHQQQQQQQALLEIQVKLLFSFIGKAHPAIRVAAWRCLRGCLQVASGLLQQPQQQQQLQQQQQQQLQQQQQQDLLLRVYSWTCSEICQRLLGREGLLPGGLCCCCSSSCREVAEALQCLSTLRWSSRRSSNSSSSSLCVSGVSAAGIKGGCAGSAEASAAAALDEWIASESFVHRTFAGFLTLCNSNSNSSSSSSKFGAMPHKSALNGLTAALELLCCSAQAHSGPLLQLLQQPQHQQQQQGGQMPSSAAAYNRSSSSDYGSNSSILSSIVAAVCPRPHPLLVLPPVNRATGAPSFSAAAAAAVAAAGTQDAAAALAAAANAATAAGASVCLQELTKCCRALQLLLTLLDGTGLLGPCLGSSNCAAAAAAATTAEAAGADAGSFLLLQHVETLVQTTTMLLLRPFRSSNDSCSCCCGEELECWRSRPTVAAAAAASGRCSRAIADICHELLLLLLRLFVALHEQTALQVAKQLPGETSMLLPLLQQREELQRQQQQQQQLDDDLLQALQGTQQLGSAAAAAAAAAAAKKAAAEYLWASPSLWLFIVLCFQPSGAGVSSSFGVYREAAALATCLLRLSYDSSLTCFRPPKSQLEAEGPPEVLLPFSGAPSFLLPPLLPPLPHGHLQLYATKDTQKQQQQQQILLLPTDPRMAVGLFSAAADLLLQQLRCRSLAAACAVSMHQRTPPGLRRHSAAATAAAAAAAAASPTGSRGRGRSKVYGIFSPSPLPQQQQQQRRPSSSCCSSPLNASQLSVHSMSAGAAADTNHIWQQHQQQQPADFALGNDLLHQHHQQQQQQQLLLLQQNRQEYRNSCLLHALGELLLLLFAGHPTAATAAAWTRFISPTDVTSGSSSSNNSSSRKPQEPLLLPAHLVAALECLLHGAAAASLLNFAATLGAQRLQQKPPSFRQQQQQQQQQYHRDDGVGDLGSLLSANNCGRSCGNLLLHRVLLLLQLLSAACTCTPDGFAAAAAAAAPLPFGAVVAAVSALWRLCSLQQTLLSLLLQFLQRCISARQQISLLGAPSSRETPGGASGLQLLETGEALLRLRLQEAGVVAALVDSVCNSLNSSSSNSSSSSGGGRTRQQKLPPRLLCSVLLLLQHTVSPGVEGPPLAQLIGALADSLRPRLQQLLQRNNSSRTAAAAAASSTRMRWSLSPVDLLLLSAQLDCLGAAAAAAAAATADRRCLTPLFSSGAAASSKGRTLGGSDKESLEDFVTPLLLPELPLQLVAALLHFLVSLTAATGAAAAEAAADELLDMSLEEQQKGEEASSVCVSPRKSKAQLLPRAAARAVLLLQHSAAFHDALLFLFVVRLSPQTVFSQPLHNTGREGQQQQQQQQWGGALRDALLLLLHVFLSDLRPASKLKQHAGPLLAALQDWMGALQHELQVQQQLQQQLEQQGQQVLLSSVLHEIRHLLLSSIRALTALGAPGGP</sequence>
<reference evidence="2" key="2">
    <citation type="submission" date="2013-10" db="EMBL/GenBank/DDBJ databases">
        <authorList>
            <person name="Aslett M."/>
        </authorList>
    </citation>
    <scope>NUCLEOTIDE SEQUENCE [LARGE SCALE GENOMIC DNA]</scope>
    <source>
        <strain evidence="2">Houghton</strain>
    </source>
</reference>
<feature type="region of interest" description="Disordered" evidence="1">
    <location>
        <begin position="1942"/>
        <end position="1966"/>
    </location>
</feature>
<reference evidence="2" key="1">
    <citation type="submission" date="2013-10" db="EMBL/GenBank/DDBJ databases">
        <title>Genomic analysis of the causative agents of coccidiosis in chickens.</title>
        <authorList>
            <person name="Reid A.J."/>
            <person name="Blake D."/>
            <person name="Billington K."/>
            <person name="Browne H."/>
            <person name="Dunn M."/>
            <person name="Hung S."/>
            <person name="Kawahara F."/>
            <person name="Miranda-Saavedra D."/>
            <person name="Mourier T."/>
            <person name="Nagra H."/>
            <person name="Otto T.D."/>
            <person name="Rawlings N."/>
            <person name="Sanchez A."/>
            <person name="Sanders M."/>
            <person name="Subramaniam C."/>
            <person name="Tay Y."/>
            <person name="Dear P."/>
            <person name="Doerig C."/>
            <person name="Gruber A."/>
            <person name="Parkinson J."/>
            <person name="Shirley M."/>
            <person name="Wan K.L."/>
            <person name="Berriman M."/>
            <person name="Tomley F."/>
            <person name="Pain A."/>
        </authorList>
    </citation>
    <scope>NUCLEOTIDE SEQUENCE [LARGE SCALE GENOMIC DNA]</scope>
    <source>
        <strain evidence="2">Houghton</strain>
    </source>
</reference>
<evidence type="ECO:0000313" key="2">
    <source>
        <dbReference type="EMBL" id="CDI73665.1"/>
    </source>
</evidence>
<accession>U6G0L6</accession>
<proteinExistence type="predicted"/>
<dbReference type="GO" id="GO:0003713">
    <property type="term" value="F:transcription coactivator activity"/>
    <property type="evidence" value="ECO:0007669"/>
    <property type="project" value="TreeGrafter"/>
</dbReference>
<dbReference type="Proteomes" id="UP000018201">
    <property type="component" value="Unassembled WGS sequence"/>
</dbReference>
<organism evidence="2 3">
    <name type="scientific">Eimeria praecox</name>
    <dbReference type="NCBI Taxonomy" id="51316"/>
    <lineage>
        <taxon>Eukaryota</taxon>
        <taxon>Sar</taxon>
        <taxon>Alveolata</taxon>
        <taxon>Apicomplexa</taxon>
        <taxon>Conoidasida</taxon>
        <taxon>Coccidia</taxon>
        <taxon>Eucoccidiorida</taxon>
        <taxon>Eimeriorina</taxon>
        <taxon>Eimeriidae</taxon>
        <taxon>Eimeria</taxon>
    </lineage>
</organism>
<dbReference type="PANTHER" id="PTHR46007:SF12">
    <property type="entry name" value="C2H2-TYPE DOMAIN-CONTAINING PROTEIN-RELATED"/>
    <property type="match status" value="1"/>
</dbReference>
<evidence type="ECO:0000256" key="1">
    <source>
        <dbReference type="SAM" id="MobiDB-lite"/>
    </source>
</evidence>
<dbReference type="OrthoDB" id="348236at2759"/>
<dbReference type="GO" id="GO:0016592">
    <property type="term" value="C:mediator complex"/>
    <property type="evidence" value="ECO:0007669"/>
    <property type="project" value="TreeGrafter"/>
</dbReference>
<name>U6G0L6_9EIME</name>
<dbReference type="VEuPathDB" id="ToxoDB:EPH_0075250"/>